<dbReference type="KEGG" id="cput:CONPUDRAFT_83899"/>
<organism evidence="1 2">
    <name type="scientific">Coniophora puteana (strain RWD-64-598)</name>
    <name type="common">Brown rot fungus</name>
    <dbReference type="NCBI Taxonomy" id="741705"/>
    <lineage>
        <taxon>Eukaryota</taxon>
        <taxon>Fungi</taxon>
        <taxon>Dikarya</taxon>
        <taxon>Basidiomycota</taxon>
        <taxon>Agaricomycotina</taxon>
        <taxon>Agaricomycetes</taxon>
        <taxon>Agaricomycetidae</taxon>
        <taxon>Boletales</taxon>
        <taxon>Coniophorineae</taxon>
        <taxon>Coniophoraceae</taxon>
        <taxon>Coniophora</taxon>
    </lineage>
</organism>
<gene>
    <name evidence="1" type="ORF">CONPUDRAFT_83899</name>
</gene>
<dbReference type="EMBL" id="JH711582">
    <property type="protein sequence ID" value="EIW78537.1"/>
    <property type="molecule type" value="Genomic_DNA"/>
</dbReference>
<keyword evidence="2" id="KW-1185">Reference proteome</keyword>
<dbReference type="RefSeq" id="XP_007771554.1">
    <property type="nucleotide sequence ID" value="XM_007773364.1"/>
</dbReference>
<dbReference type="Proteomes" id="UP000053558">
    <property type="component" value="Unassembled WGS sequence"/>
</dbReference>
<name>A0A5M3MHK6_CONPW</name>
<proteinExistence type="predicted"/>
<sequence length="89" mass="10611">HLARGRQFLRVRLQPNLRLTLAELPTLWPPQAHVLRLLNCHCNVEWDNRIDSVQLRSVTRLAGDSLRYMNQEIYGYRVLPRVYVVKYIQ</sequence>
<accession>A0A5M3MHK6</accession>
<evidence type="ECO:0000313" key="1">
    <source>
        <dbReference type="EMBL" id="EIW78537.1"/>
    </source>
</evidence>
<dbReference type="GeneID" id="19210683"/>
<dbReference type="AlphaFoldDB" id="A0A5M3MHK6"/>
<reference evidence="2" key="1">
    <citation type="journal article" date="2012" name="Science">
        <title>The Paleozoic origin of enzymatic lignin decomposition reconstructed from 31 fungal genomes.</title>
        <authorList>
            <person name="Floudas D."/>
            <person name="Binder M."/>
            <person name="Riley R."/>
            <person name="Barry K."/>
            <person name="Blanchette R.A."/>
            <person name="Henrissat B."/>
            <person name="Martinez A.T."/>
            <person name="Otillar R."/>
            <person name="Spatafora J.W."/>
            <person name="Yadav J.S."/>
            <person name="Aerts A."/>
            <person name="Benoit I."/>
            <person name="Boyd A."/>
            <person name="Carlson A."/>
            <person name="Copeland A."/>
            <person name="Coutinho P.M."/>
            <person name="de Vries R.P."/>
            <person name="Ferreira P."/>
            <person name="Findley K."/>
            <person name="Foster B."/>
            <person name="Gaskell J."/>
            <person name="Glotzer D."/>
            <person name="Gorecki P."/>
            <person name="Heitman J."/>
            <person name="Hesse C."/>
            <person name="Hori C."/>
            <person name="Igarashi K."/>
            <person name="Jurgens J.A."/>
            <person name="Kallen N."/>
            <person name="Kersten P."/>
            <person name="Kohler A."/>
            <person name="Kuees U."/>
            <person name="Kumar T.K.A."/>
            <person name="Kuo A."/>
            <person name="LaButti K."/>
            <person name="Larrondo L.F."/>
            <person name="Lindquist E."/>
            <person name="Ling A."/>
            <person name="Lombard V."/>
            <person name="Lucas S."/>
            <person name="Lundell T."/>
            <person name="Martin R."/>
            <person name="McLaughlin D.J."/>
            <person name="Morgenstern I."/>
            <person name="Morin E."/>
            <person name="Murat C."/>
            <person name="Nagy L.G."/>
            <person name="Nolan M."/>
            <person name="Ohm R.A."/>
            <person name="Patyshakuliyeva A."/>
            <person name="Rokas A."/>
            <person name="Ruiz-Duenas F.J."/>
            <person name="Sabat G."/>
            <person name="Salamov A."/>
            <person name="Samejima M."/>
            <person name="Schmutz J."/>
            <person name="Slot J.C."/>
            <person name="St John F."/>
            <person name="Stenlid J."/>
            <person name="Sun H."/>
            <person name="Sun S."/>
            <person name="Syed K."/>
            <person name="Tsang A."/>
            <person name="Wiebenga A."/>
            <person name="Young D."/>
            <person name="Pisabarro A."/>
            <person name="Eastwood D.C."/>
            <person name="Martin F."/>
            <person name="Cullen D."/>
            <person name="Grigoriev I.V."/>
            <person name="Hibbett D.S."/>
        </authorList>
    </citation>
    <scope>NUCLEOTIDE SEQUENCE [LARGE SCALE GENOMIC DNA]</scope>
    <source>
        <strain evidence="2">RWD-64-598 SS2</strain>
    </source>
</reference>
<evidence type="ECO:0000313" key="2">
    <source>
        <dbReference type="Proteomes" id="UP000053558"/>
    </source>
</evidence>
<feature type="non-terminal residue" evidence="1">
    <location>
        <position position="1"/>
    </location>
</feature>
<protein>
    <submittedName>
        <fullName evidence="1">Uncharacterized protein</fullName>
    </submittedName>
</protein>
<comment type="caution">
    <text evidence="1">The sequence shown here is derived from an EMBL/GenBank/DDBJ whole genome shotgun (WGS) entry which is preliminary data.</text>
</comment>